<keyword evidence="5" id="KW-1185">Reference proteome</keyword>
<protein>
    <recommendedName>
        <fullName evidence="6">Saposin B-type domain-containing protein</fullName>
    </recommendedName>
</protein>
<keyword evidence="2" id="KW-0812">Transmembrane</keyword>
<dbReference type="Proteomes" id="UP000198406">
    <property type="component" value="Unassembled WGS sequence"/>
</dbReference>
<dbReference type="OrthoDB" id="48948at2759"/>
<dbReference type="EMBL" id="BDSP01000210">
    <property type="protein sequence ID" value="GAX24512.1"/>
    <property type="molecule type" value="Genomic_DNA"/>
</dbReference>
<evidence type="ECO:0000256" key="1">
    <source>
        <dbReference type="SAM" id="MobiDB-lite"/>
    </source>
</evidence>
<feature type="chain" id="PRO_5012351377" description="Saposin B-type domain-containing protein" evidence="3">
    <location>
        <begin position="21"/>
        <end position="290"/>
    </location>
</feature>
<gene>
    <name evidence="4" type="ORF">FisN_18Lh066</name>
</gene>
<comment type="caution">
    <text evidence="4">The sequence shown here is derived from an EMBL/GenBank/DDBJ whole genome shotgun (WGS) entry which is preliminary data.</text>
</comment>
<proteinExistence type="predicted"/>
<feature type="transmembrane region" description="Helical" evidence="2">
    <location>
        <begin position="266"/>
        <end position="289"/>
    </location>
</feature>
<sequence length="290" mass="31273">MNTFLLFPFALSLLATRAYAQCDACLYTADDATDCKDYGQLGGELVAWPRASQECLDVYDIKVAQQNVASICTYASAFVNAFRVGDMQSSDAALGLGASEGFFFEQDPSNNNIPKLKDSITVMGTTYDCSSDPTLCWNALKAYFEIGSPGHAEMEQVCQTLENKNRVNLQLEQSTVRIRLCEELQNEVSATECAELEAMIQEMGTANPDLACSAYGFGIGDATIPGCEDVILATLAPTEDGTLEASSEETGDPTNGEDGESSSAPVIGTFTICVFVVNWVNAATIWFYVM</sequence>
<name>A0A1Z5KEI2_FISSO</name>
<evidence type="ECO:0000313" key="4">
    <source>
        <dbReference type="EMBL" id="GAX24512.1"/>
    </source>
</evidence>
<evidence type="ECO:0000256" key="2">
    <source>
        <dbReference type="SAM" id="Phobius"/>
    </source>
</evidence>
<keyword evidence="3" id="KW-0732">Signal</keyword>
<dbReference type="InParanoid" id="A0A1Z5KEI2"/>
<evidence type="ECO:0000256" key="3">
    <source>
        <dbReference type="SAM" id="SignalP"/>
    </source>
</evidence>
<dbReference type="AlphaFoldDB" id="A0A1Z5KEI2"/>
<reference evidence="4 5" key="1">
    <citation type="journal article" date="2015" name="Plant Cell">
        <title>Oil accumulation by the oleaginous diatom Fistulifera solaris as revealed by the genome and transcriptome.</title>
        <authorList>
            <person name="Tanaka T."/>
            <person name="Maeda Y."/>
            <person name="Veluchamy A."/>
            <person name="Tanaka M."/>
            <person name="Abida H."/>
            <person name="Marechal E."/>
            <person name="Bowler C."/>
            <person name="Muto M."/>
            <person name="Sunaga Y."/>
            <person name="Tanaka M."/>
            <person name="Yoshino T."/>
            <person name="Taniguchi T."/>
            <person name="Fukuda Y."/>
            <person name="Nemoto M."/>
            <person name="Matsumoto M."/>
            <person name="Wong P.S."/>
            <person name="Aburatani S."/>
            <person name="Fujibuchi W."/>
        </authorList>
    </citation>
    <scope>NUCLEOTIDE SEQUENCE [LARGE SCALE GENOMIC DNA]</scope>
    <source>
        <strain evidence="4 5">JPCC DA0580</strain>
    </source>
</reference>
<keyword evidence="2" id="KW-0472">Membrane</keyword>
<accession>A0A1Z5KEI2</accession>
<organism evidence="4 5">
    <name type="scientific">Fistulifera solaris</name>
    <name type="common">Oleaginous diatom</name>
    <dbReference type="NCBI Taxonomy" id="1519565"/>
    <lineage>
        <taxon>Eukaryota</taxon>
        <taxon>Sar</taxon>
        <taxon>Stramenopiles</taxon>
        <taxon>Ochrophyta</taxon>
        <taxon>Bacillariophyta</taxon>
        <taxon>Bacillariophyceae</taxon>
        <taxon>Bacillariophycidae</taxon>
        <taxon>Naviculales</taxon>
        <taxon>Naviculaceae</taxon>
        <taxon>Fistulifera</taxon>
    </lineage>
</organism>
<keyword evidence="2" id="KW-1133">Transmembrane helix</keyword>
<evidence type="ECO:0000313" key="5">
    <source>
        <dbReference type="Proteomes" id="UP000198406"/>
    </source>
</evidence>
<evidence type="ECO:0008006" key="6">
    <source>
        <dbReference type="Google" id="ProtNLM"/>
    </source>
</evidence>
<feature type="region of interest" description="Disordered" evidence="1">
    <location>
        <begin position="238"/>
        <end position="262"/>
    </location>
</feature>
<feature type="compositionally biased region" description="Acidic residues" evidence="1">
    <location>
        <begin position="246"/>
        <end position="260"/>
    </location>
</feature>
<feature type="signal peptide" evidence="3">
    <location>
        <begin position="1"/>
        <end position="20"/>
    </location>
</feature>